<evidence type="ECO:0000256" key="3">
    <source>
        <dbReference type="ARBA" id="ARBA00022448"/>
    </source>
</evidence>
<evidence type="ECO:0000256" key="6">
    <source>
        <dbReference type="ARBA" id="ARBA00023136"/>
    </source>
</evidence>
<dbReference type="EMBL" id="GL698472">
    <property type="protein sequence ID" value="EFY92965.1"/>
    <property type="molecule type" value="Genomic_DNA"/>
</dbReference>
<dbReference type="Pfam" id="PF00854">
    <property type="entry name" value="PTR2"/>
    <property type="match status" value="2"/>
</dbReference>
<feature type="transmembrane region" description="Helical" evidence="8">
    <location>
        <begin position="496"/>
        <end position="516"/>
    </location>
</feature>
<evidence type="ECO:0000313" key="9">
    <source>
        <dbReference type="EMBL" id="EFY92965.1"/>
    </source>
</evidence>
<feature type="transmembrane region" description="Helical" evidence="8">
    <location>
        <begin position="372"/>
        <end position="392"/>
    </location>
</feature>
<keyword evidence="10" id="KW-1185">Reference proteome</keyword>
<feature type="transmembrane region" description="Helical" evidence="8">
    <location>
        <begin position="250"/>
        <end position="269"/>
    </location>
</feature>
<dbReference type="PANTHER" id="PTHR11654">
    <property type="entry name" value="OLIGOPEPTIDE TRANSPORTER-RELATED"/>
    <property type="match status" value="1"/>
</dbReference>
<organism evidence="10">
    <name type="scientific">Metarhizium acridum (strain CQMa 102)</name>
    <dbReference type="NCBI Taxonomy" id="655827"/>
    <lineage>
        <taxon>Eukaryota</taxon>
        <taxon>Fungi</taxon>
        <taxon>Dikarya</taxon>
        <taxon>Ascomycota</taxon>
        <taxon>Pezizomycotina</taxon>
        <taxon>Sordariomycetes</taxon>
        <taxon>Hypocreomycetidae</taxon>
        <taxon>Hypocreales</taxon>
        <taxon>Clavicipitaceae</taxon>
        <taxon>Metarhizium</taxon>
    </lineage>
</organism>
<feature type="transmembrane region" description="Helical" evidence="8">
    <location>
        <begin position="588"/>
        <end position="608"/>
    </location>
</feature>
<gene>
    <name evidence="9" type="ORF">MAC_00748</name>
</gene>
<feature type="transmembrane region" description="Helical" evidence="8">
    <location>
        <begin position="412"/>
        <end position="432"/>
    </location>
</feature>
<dbReference type="AlphaFoldDB" id="E9DTB0"/>
<evidence type="ECO:0000256" key="1">
    <source>
        <dbReference type="ARBA" id="ARBA00004141"/>
    </source>
</evidence>
<dbReference type="GO" id="GO:0005886">
    <property type="term" value="C:plasma membrane"/>
    <property type="evidence" value="ECO:0007669"/>
    <property type="project" value="UniProtKB-ARBA"/>
</dbReference>
<evidence type="ECO:0000256" key="2">
    <source>
        <dbReference type="ARBA" id="ARBA00005982"/>
    </source>
</evidence>
<reference evidence="9 10" key="1">
    <citation type="journal article" date="2011" name="PLoS Genet.">
        <title>Genome sequencing and comparative transcriptomics of the model entomopathogenic fungi Metarhizium anisopliae and M. acridum.</title>
        <authorList>
            <person name="Gao Q."/>
            <person name="Jin K."/>
            <person name="Ying S.H."/>
            <person name="Zhang Y."/>
            <person name="Xiao G."/>
            <person name="Shang Y."/>
            <person name="Duan Z."/>
            <person name="Hu X."/>
            <person name="Xie X.Q."/>
            <person name="Zhou G."/>
            <person name="Peng G."/>
            <person name="Luo Z."/>
            <person name="Huang W."/>
            <person name="Wang B."/>
            <person name="Fang W."/>
            <person name="Wang S."/>
            <person name="Zhong Y."/>
            <person name="Ma L.J."/>
            <person name="St Leger R.J."/>
            <person name="Zhao G.P."/>
            <person name="Pei Y."/>
            <person name="Feng M.G."/>
            <person name="Xia Y."/>
            <person name="Wang C."/>
        </authorList>
    </citation>
    <scope>NUCLEOTIDE SEQUENCE [LARGE SCALE GENOMIC DNA]</scope>
    <source>
        <strain evidence="9 10">CQMa 102</strain>
    </source>
</reference>
<dbReference type="eggNOG" id="KOG1237">
    <property type="taxonomic scope" value="Eukaryota"/>
</dbReference>
<dbReference type="InterPro" id="IPR018456">
    <property type="entry name" value="PTR2_symporter_CS"/>
</dbReference>
<comment type="similarity">
    <text evidence="2 7">Belongs to the major facilitator superfamily. Proton-dependent oligopeptide transporter (POT/PTR) (TC 2.A.17) family.</text>
</comment>
<dbReference type="SUPFAM" id="SSF103473">
    <property type="entry name" value="MFS general substrate transporter"/>
    <property type="match status" value="2"/>
</dbReference>
<dbReference type="Proteomes" id="UP000002499">
    <property type="component" value="Unassembled WGS sequence"/>
</dbReference>
<feature type="transmembrane region" description="Helical" evidence="8">
    <location>
        <begin position="163"/>
        <end position="183"/>
    </location>
</feature>
<dbReference type="InParanoid" id="E9DTB0"/>
<feature type="transmembrane region" description="Helical" evidence="8">
    <location>
        <begin position="456"/>
        <end position="476"/>
    </location>
</feature>
<feature type="transmembrane region" description="Helical" evidence="8">
    <location>
        <begin position="646"/>
        <end position="665"/>
    </location>
</feature>
<comment type="subcellular location">
    <subcellularLocation>
        <location evidence="1 7">Membrane</location>
        <topology evidence="1 7">Multi-pass membrane protein</topology>
    </subcellularLocation>
</comment>
<protein>
    <submittedName>
        <fullName evidence="9">Oligopeptide transporter</fullName>
    </submittedName>
</protein>
<keyword evidence="4 7" id="KW-0812">Transmembrane</keyword>
<name>E9DTB0_METAQ</name>
<dbReference type="OrthoDB" id="8904098at2759"/>
<feature type="transmembrane region" description="Helical" evidence="8">
    <location>
        <begin position="275"/>
        <end position="295"/>
    </location>
</feature>
<sequence length="701" mass="77727">MPTGDSLAEPVVGAQLRAEATDEKRASLQAVRKHDAAVQSGHVAPGDTRQVDETSVLPTTEELALLRRVPNHVPLKLFTIAFIELCERFSYYGSTVVFTNFIQQPLPPGSTTGADPTQPGALGMGQRASTGITIFNQFWQYFMPLFGAWVADAKWGRYKTISAALGVNLFGHVILILSAIPPIIVRRGASLGCLVAAIIINGFGTGGFKPNISCLIVEQLGEQRMFVRTLESGERVIVDPAVTTERIYNWFYFFINVGALVGQLTMVYAETHVGFYLSYTLPTIMLGFCPLVMWWGRRRYLRREPAGSVLVPALRTFMLAQRGRWSANPFRTHRNLHDGTFWDSVKPSRFSPGTRPAWMTFDDAWVDELRRGFAACAVFCWYPIFWLCYNQSKSLAAVLPRNGIPNDVLSNLNPFALLIFIPLNDFLIYPALRKAGIRFTPIRKIEGAWVDERRRGFAACAVFCWYPIFWLCYNQSKSLAAVLQRNGIPNDVLSNLNPFALLIFIPLNDFLIYPALRKAGIRFTPIRKITAGFFVGCAAMVWAAVVQHYIYQASVCGSYASGTTLNAAGETVKCPAVEISVWAQAGSYVLIALAEVFASITSLEYAYSKAPKNMRSMVQAVALFMTSFAAAIGQAFVGLASDPLLVWNYAVVAILAFVAGTCFYIQFRNLDIHEDELNELPEGQVGKVDAEAPFAFKDEKS</sequence>
<keyword evidence="6 8" id="KW-0472">Membrane</keyword>
<dbReference type="Gene3D" id="1.20.1250.20">
    <property type="entry name" value="MFS general substrate transporter like domains"/>
    <property type="match status" value="2"/>
</dbReference>
<evidence type="ECO:0000256" key="5">
    <source>
        <dbReference type="ARBA" id="ARBA00022989"/>
    </source>
</evidence>
<evidence type="ECO:0000256" key="4">
    <source>
        <dbReference type="ARBA" id="ARBA00022692"/>
    </source>
</evidence>
<proteinExistence type="inferred from homology"/>
<evidence type="ECO:0000256" key="8">
    <source>
        <dbReference type="SAM" id="Phobius"/>
    </source>
</evidence>
<keyword evidence="3 7" id="KW-0813">Transport</keyword>
<feature type="transmembrane region" description="Helical" evidence="8">
    <location>
        <begin position="620"/>
        <end position="640"/>
    </location>
</feature>
<dbReference type="InterPro" id="IPR036259">
    <property type="entry name" value="MFS_trans_sf"/>
</dbReference>
<dbReference type="InterPro" id="IPR000109">
    <property type="entry name" value="POT_fam"/>
</dbReference>
<dbReference type="OMA" id="SNLTQMC"/>
<evidence type="ECO:0000313" key="10">
    <source>
        <dbReference type="Proteomes" id="UP000002499"/>
    </source>
</evidence>
<evidence type="ECO:0000256" key="7">
    <source>
        <dbReference type="RuleBase" id="RU003755"/>
    </source>
</evidence>
<dbReference type="GO" id="GO:0071916">
    <property type="term" value="F:dipeptide transmembrane transporter activity"/>
    <property type="evidence" value="ECO:0007669"/>
    <property type="project" value="UniProtKB-ARBA"/>
</dbReference>
<keyword evidence="5 8" id="KW-1133">Transmembrane helix</keyword>
<accession>E9DTB0</accession>
<feature type="transmembrane region" description="Helical" evidence="8">
    <location>
        <begin position="528"/>
        <end position="550"/>
    </location>
</feature>
<dbReference type="PROSITE" id="PS01023">
    <property type="entry name" value="PTR2_2"/>
    <property type="match status" value="1"/>
</dbReference>
<dbReference type="FunFam" id="1.20.1250.20:FF:000085">
    <property type="entry name" value="MFS peptide transporter Ptr2"/>
    <property type="match status" value="1"/>
</dbReference>
<dbReference type="HOGENOM" id="CLU_004790_4_1_1"/>
<feature type="transmembrane region" description="Helical" evidence="8">
    <location>
        <begin position="189"/>
        <end position="208"/>
    </location>
</feature>